<dbReference type="EMBL" id="CAJVPT010002880">
    <property type="protein sequence ID" value="CAG8488725.1"/>
    <property type="molecule type" value="Genomic_DNA"/>
</dbReference>
<reference evidence="1" key="1">
    <citation type="submission" date="2021-06" db="EMBL/GenBank/DDBJ databases">
        <authorList>
            <person name="Kallberg Y."/>
            <person name="Tangrot J."/>
            <person name="Rosling A."/>
        </authorList>
    </citation>
    <scope>NUCLEOTIDE SEQUENCE</scope>
    <source>
        <strain evidence="1">CL356</strain>
    </source>
</reference>
<proteinExistence type="predicted"/>
<name>A0ACA9KTQ5_9GLOM</name>
<gene>
    <name evidence="1" type="ORF">ACOLOM_LOCUS2290</name>
</gene>
<organism evidence="1 2">
    <name type="scientific">Acaulospora colombiana</name>
    <dbReference type="NCBI Taxonomy" id="27376"/>
    <lineage>
        <taxon>Eukaryota</taxon>
        <taxon>Fungi</taxon>
        <taxon>Fungi incertae sedis</taxon>
        <taxon>Mucoromycota</taxon>
        <taxon>Glomeromycotina</taxon>
        <taxon>Glomeromycetes</taxon>
        <taxon>Diversisporales</taxon>
        <taxon>Acaulosporaceae</taxon>
        <taxon>Acaulospora</taxon>
    </lineage>
</organism>
<evidence type="ECO:0000313" key="1">
    <source>
        <dbReference type="EMBL" id="CAG8488725.1"/>
    </source>
</evidence>
<accession>A0ACA9KTQ5</accession>
<comment type="caution">
    <text evidence="1">The sequence shown here is derived from an EMBL/GenBank/DDBJ whole genome shotgun (WGS) entry which is preliminary data.</text>
</comment>
<sequence length="236" mass="28198">MLMEYIYPSILDNIDGLTITSISDEEENYESDCREKDEDEDYYFEGSLFESYHQHEEKEYTYLPKDECKYLTGDERVDTCILGDDDSPPMVFCLSCERKRLDECECLDLDGNDYVPEEKEVHENRSFMFCDVCNKEGHFIRDCRVHFWSCEKVNLAKKSRQKERKSNEKLLCNHMEKVDWKTIGRVNGLSKEKETLQTPKKFIKQKTQQLNVAEKKGKNEMNKWKRKRRRLAKKYG</sequence>
<dbReference type="Proteomes" id="UP000789525">
    <property type="component" value="Unassembled WGS sequence"/>
</dbReference>
<evidence type="ECO:0000313" key="2">
    <source>
        <dbReference type="Proteomes" id="UP000789525"/>
    </source>
</evidence>
<protein>
    <submittedName>
        <fullName evidence="1">13849_t:CDS:1</fullName>
    </submittedName>
</protein>
<keyword evidence="2" id="KW-1185">Reference proteome</keyword>